<name>A0AAD3S9A7_NEPGR</name>
<evidence type="ECO:0000256" key="6">
    <source>
        <dbReference type="SAM" id="MobiDB-lite"/>
    </source>
</evidence>
<keyword evidence="8" id="KW-1185">Reference proteome</keyword>
<accession>A0AAD3S9A7</accession>
<dbReference type="EMBL" id="BSYO01000006">
    <property type="protein sequence ID" value="GMH06482.1"/>
    <property type="molecule type" value="Genomic_DNA"/>
</dbReference>
<gene>
    <name evidence="7" type="ORF">Nepgr_008322</name>
</gene>
<comment type="similarity">
    <text evidence="4">Belongs to the CRWN family.</text>
</comment>
<dbReference type="AlphaFoldDB" id="A0AAD3S9A7"/>
<protein>
    <recommendedName>
        <fullName evidence="9">Protein CROWDED NUCLEI 4-like</fullName>
    </recommendedName>
</protein>
<dbReference type="GO" id="GO:0006997">
    <property type="term" value="P:nucleus organization"/>
    <property type="evidence" value="ECO:0007669"/>
    <property type="project" value="InterPro"/>
</dbReference>
<dbReference type="InterPro" id="IPR040418">
    <property type="entry name" value="CRWN"/>
</dbReference>
<dbReference type="Proteomes" id="UP001279734">
    <property type="component" value="Unassembled WGS sequence"/>
</dbReference>
<reference evidence="7" key="1">
    <citation type="submission" date="2023-05" db="EMBL/GenBank/DDBJ databases">
        <title>Nepenthes gracilis genome sequencing.</title>
        <authorList>
            <person name="Fukushima K."/>
        </authorList>
    </citation>
    <scope>NUCLEOTIDE SEQUENCE</scope>
    <source>
        <strain evidence="7">SING2019-196</strain>
    </source>
</reference>
<dbReference type="PANTHER" id="PTHR31908:SF2">
    <property type="entry name" value="PROTEIN CROWDED NUCLEI 4"/>
    <property type="match status" value="1"/>
</dbReference>
<feature type="coiled-coil region" evidence="5">
    <location>
        <begin position="276"/>
        <end position="303"/>
    </location>
</feature>
<evidence type="ECO:0000313" key="7">
    <source>
        <dbReference type="EMBL" id="GMH06482.1"/>
    </source>
</evidence>
<feature type="coiled-coil region" evidence="5">
    <location>
        <begin position="436"/>
        <end position="498"/>
    </location>
</feature>
<organism evidence="7 8">
    <name type="scientific">Nepenthes gracilis</name>
    <name type="common">Slender pitcher plant</name>
    <dbReference type="NCBI Taxonomy" id="150966"/>
    <lineage>
        <taxon>Eukaryota</taxon>
        <taxon>Viridiplantae</taxon>
        <taxon>Streptophyta</taxon>
        <taxon>Embryophyta</taxon>
        <taxon>Tracheophyta</taxon>
        <taxon>Spermatophyta</taxon>
        <taxon>Magnoliopsida</taxon>
        <taxon>eudicotyledons</taxon>
        <taxon>Gunneridae</taxon>
        <taxon>Pentapetalae</taxon>
        <taxon>Caryophyllales</taxon>
        <taxon>Nepenthaceae</taxon>
        <taxon>Nepenthes</taxon>
    </lineage>
</organism>
<evidence type="ECO:0000313" key="8">
    <source>
        <dbReference type="Proteomes" id="UP001279734"/>
    </source>
</evidence>
<evidence type="ECO:0000256" key="4">
    <source>
        <dbReference type="ARBA" id="ARBA00024208"/>
    </source>
</evidence>
<evidence type="ECO:0000256" key="5">
    <source>
        <dbReference type="SAM" id="Coils"/>
    </source>
</evidence>
<evidence type="ECO:0000256" key="2">
    <source>
        <dbReference type="ARBA" id="ARBA00023242"/>
    </source>
</evidence>
<feature type="coiled-coil region" evidence="5">
    <location>
        <begin position="706"/>
        <end position="740"/>
    </location>
</feature>
<proteinExistence type="inferred from homology"/>
<feature type="coiled-coil region" evidence="5">
    <location>
        <begin position="65"/>
        <end position="92"/>
    </location>
</feature>
<keyword evidence="1 5" id="KW-0175">Coiled coil</keyword>
<dbReference type="PANTHER" id="PTHR31908">
    <property type="entry name" value="PROTEIN CROWDED NUCLEI 4"/>
    <property type="match status" value="1"/>
</dbReference>
<feature type="region of interest" description="Disordered" evidence="6">
    <location>
        <begin position="1099"/>
        <end position="1131"/>
    </location>
</feature>
<evidence type="ECO:0000256" key="1">
    <source>
        <dbReference type="ARBA" id="ARBA00023054"/>
    </source>
</evidence>
<feature type="region of interest" description="Disordered" evidence="6">
    <location>
        <begin position="958"/>
        <end position="982"/>
    </location>
</feature>
<keyword evidence="2" id="KW-0539">Nucleus</keyword>
<evidence type="ECO:0000256" key="3">
    <source>
        <dbReference type="ARBA" id="ARBA00024186"/>
    </source>
</evidence>
<feature type="coiled-coil region" evidence="5">
    <location>
        <begin position="146"/>
        <end position="226"/>
    </location>
</feature>
<dbReference type="GO" id="GO:0005652">
    <property type="term" value="C:nuclear lamina"/>
    <property type="evidence" value="ECO:0007669"/>
    <property type="project" value="UniProtKB-SubCell"/>
</dbReference>
<evidence type="ECO:0008006" key="9">
    <source>
        <dbReference type="Google" id="ProtNLM"/>
    </source>
</evidence>
<comment type="caution">
    <text evidence="7">The sequence shown here is derived from an EMBL/GenBank/DDBJ whole genome shotgun (WGS) entry which is preliminary data.</text>
</comment>
<sequence length="1131" mass="130494">MASPQSDRLTATPASGRLLCPTLGSRVRDTFTLSTISRSPLTGEAMWKRLRDAGFDEESIRRRDKAALIAYIAKLESEIHDLQQNVGLLTLERKDWASKYEQAKLSAESAEIVHKCERAALFSDLAEARTQEENLRKALGIEKECVANIEKALREMRAECAEVKVTAESKMAEACSTIENAQNMYTEAEAKLHLAESLQAEASRYHGAAERELREVEAREDDLRRRALSFKTDCDAKEREIMLDRQSLSERWKTLNQLEDKLLDGQALLSQRESDVLYKSQELNRLEKDLEALKGNIDTECGALMLERSNLKVDMVSLSEREKAVVKKEALLNKKDQELLISQEKLASKEHDNVQKLIAEQENSLKTRIAEFDAGLEMKRKLVEEEIEAKRRAWELRELDLKQQEDFILERELELEVQYKAMADKGKDMTMRMSLIEEKENILDKTEKEVELKKVLLQKEMEEIGLLKVDQQKSLCSLEEKRKQIINAETNLEVMKSETSQLIVLETKLKEEVDIVRAQKWELDAEADKMKVEKAKFETEWELIDDKREELRREEERIAGERLAISKFLKDERDFLNLERAAMRDQYKQDLKSLSHDREAFLSEIQHERSEWFTHIQQERSDFLLDIEMRKRELEDHVNKRHEEIESYLSEKERVFEEEKKKELQHISSLREAVMKEQELVTLEMRRLQVERSKINLDHERRDKEWKELNSLIEELKMQRQKLKEQRELMHAERKEMHSQIEYLKILENSKIPSDEIVVPEIQQSCPRFNGQELFMERFSECQTREEVPNFNSDGKTDFDEDGGALNVCGYCGPENSSSSSAFSWFKRWIYKHLPDGPSSEHDEKSLLSESREEKLWLVGKRCSEKITKIGSDNGLDATENVDSPNIAALFGSSSGEPKVIHEVHSVGADVEVVHDLESSCQMDVRENSIHEFPRPGRKRRIEKTSELASDIDTLLTEQKQNNKRRRQADDTPPKPSGDVTSHCLELKQPNTMEGQHAIISSNKIQSFENTEILQDKVIGTSELTPEVTDIDECHSRVHPNLGHDLEVDTKEDVRQDGGSYEQDGSAQVEHSVLTFSIEEQIVIEDVLVVDGKEVIALTEAPSAGEPKELEHSNAPDTRSGMGKKGDEEMH</sequence>
<comment type="subcellular location">
    <subcellularLocation>
        <location evidence="3">Nucleus lamina</location>
    </subcellularLocation>
</comment>